<proteinExistence type="predicted"/>
<evidence type="ECO:0000256" key="1">
    <source>
        <dbReference type="SAM" id="MobiDB-lite"/>
    </source>
</evidence>
<feature type="transmembrane region" description="Helical" evidence="2">
    <location>
        <begin position="98"/>
        <end position="119"/>
    </location>
</feature>
<evidence type="ECO:0000313" key="5">
    <source>
        <dbReference type="Proteomes" id="UP001144280"/>
    </source>
</evidence>
<accession>A0ABQ5QNS1</accession>
<dbReference type="EMBL" id="BSDI01000003">
    <property type="protein sequence ID" value="GLH95487.1"/>
    <property type="molecule type" value="Genomic_DNA"/>
</dbReference>
<reference evidence="4" key="1">
    <citation type="submission" date="2022-12" db="EMBL/GenBank/DDBJ databases">
        <title>New Phytohabitans aurantiacus sp. RD004123 nov., an actinomycete isolated from soil.</title>
        <authorList>
            <person name="Triningsih D.W."/>
            <person name="Harunari E."/>
            <person name="Igarashi Y."/>
        </authorList>
    </citation>
    <scope>NUCLEOTIDE SEQUENCE</scope>
    <source>
        <strain evidence="4">RD004123</strain>
    </source>
</reference>
<keyword evidence="5" id="KW-1185">Reference proteome</keyword>
<organism evidence="4 5">
    <name type="scientific">Phytohabitans aurantiacus</name>
    <dbReference type="NCBI Taxonomy" id="3016789"/>
    <lineage>
        <taxon>Bacteria</taxon>
        <taxon>Bacillati</taxon>
        <taxon>Actinomycetota</taxon>
        <taxon>Actinomycetes</taxon>
        <taxon>Micromonosporales</taxon>
        <taxon>Micromonosporaceae</taxon>
    </lineage>
</organism>
<evidence type="ECO:0000259" key="3">
    <source>
        <dbReference type="Pfam" id="PF18915"/>
    </source>
</evidence>
<dbReference type="InterPro" id="IPR043725">
    <property type="entry name" value="DUF5667"/>
</dbReference>
<feature type="compositionally biased region" description="Low complexity" evidence="1">
    <location>
        <begin position="348"/>
        <end position="358"/>
    </location>
</feature>
<name>A0ABQ5QNS1_9ACTN</name>
<keyword evidence="2" id="KW-0472">Membrane</keyword>
<evidence type="ECO:0000256" key="2">
    <source>
        <dbReference type="SAM" id="Phobius"/>
    </source>
</evidence>
<dbReference type="Proteomes" id="UP001144280">
    <property type="component" value="Unassembled WGS sequence"/>
</dbReference>
<feature type="domain" description="DUF5667" evidence="3">
    <location>
        <begin position="123"/>
        <end position="193"/>
    </location>
</feature>
<protein>
    <recommendedName>
        <fullName evidence="3">DUF5667 domain-containing protein</fullName>
    </recommendedName>
</protein>
<keyword evidence="2" id="KW-0812">Transmembrane</keyword>
<keyword evidence="2" id="KW-1133">Transmembrane helix</keyword>
<feature type="region of interest" description="Disordered" evidence="1">
    <location>
        <begin position="261"/>
        <end position="358"/>
    </location>
</feature>
<comment type="caution">
    <text evidence="4">The sequence shown here is derived from an EMBL/GenBank/DDBJ whole genome shotgun (WGS) entry which is preliminary data.</text>
</comment>
<dbReference type="Pfam" id="PF18915">
    <property type="entry name" value="DUF5667"/>
    <property type="match status" value="1"/>
</dbReference>
<gene>
    <name evidence="4" type="ORF">Pa4123_07590</name>
</gene>
<sequence>MPAVTANVFNRRRAERFAQLLDETNGIENADGELARSVAVRDRLTALQPSVEIDPEFRTGLRAMLVATAERDGIGSTAVEPEEHESRQQRRAVWRRRAPRLVIVGVAVGIVTVSGASAASERAMPGDALYGVKRSAERTQLALARSDVTRGQLLLSFARTRVAEAEAVRGEASSFAGALGDMDSDTREGVKLLTTSAVQRGDEVALDAIDTFVSQQRGDLSGMLSSASGAERERVLSSLGLLGDVSQRSKGLRTTLSCGATASGDADVLGPKPASCVSASGSGNGETGQGSKTGERDNGQTSPGRTENDPSKAPGAGPSEPGATPSGSAPAQPDPSPSASDEGGIIDGLGRILDDLLG</sequence>
<evidence type="ECO:0000313" key="4">
    <source>
        <dbReference type="EMBL" id="GLH95487.1"/>
    </source>
</evidence>